<dbReference type="GO" id="GO:0005524">
    <property type="term" value="F:ATP binding"/>
    <property type="evidence" value="ECO:0007669"/>
    <property type="project" value="UniProtKB-KW"/>
</dbReference>
<keyword evidence="3" id="KW-0347">Helicase</keyword>
<dbReference type="GO" id="GO:0004386">
    <property type="term" value="F:helicase activity"/>
    <property type="evidence" value="ECO:0007669"/>
    <property type="project" value="UniProtKB-KW"/>
</dbReference>
<protein>
    <submittedName>
        <fullName evidence="5">DNA primase</fullName>
    </submittedName>
</protein>
<comment type="caution">
    <text evidence="5">The sequence shown here is derived from an EMBL/GenBank/DDBJ whole genome shotgun (WGS) entry which is preliminary data.</text>
</comment>
<dbReference type="SUPFAM" id="SSF46785">
    <property type="entry name" value="Winged helix' DNA-binding domain"/>
    <property type="match status" value="1"/>
</dbReference>
<dbReference type="PANTHER" id="PTHR35372:SF2">
    <property type="entry name" value="SF3 HELICASE DOMAIN-CONTAINING PROTEIN"/>
    <property type="match status" value="1"/>
</dbReference>
<dbReference type="InterPro" id="IPR027417">
    <property type="entry name" value="P-loop_NTPase"/>
</dbReference>
<dbReference type="GO" id="GO:0016787">
    <property type="term" value="F:hydrolase activity"/>
    <property type="evidence" value="ECO:0007669"/>
    <property type="project" value="UniProtKB-KW"/>
</dbReference>
<dbReference type="PANTHER" id="PTHR35372">
    <property type="entry name" value="ATP BINDING PROTEIN-RELATED"/>
    <property type="match status" value="1"/>
</dbReference>
<keyword evidence="2" id="KW-0378">Hydrolase</keyword>
<evidence type="ECO:0000256" key="3">
    <source>
        <dbReference type="ARBA" id="ARBA00022806"/>
    </source>
</evidence>
<dbReference type="InterPro" id="IPR036388">
    <property type="entry name" value="WH-like_DNA-bd_sf"/>
</dbReference>
<dbReference type="InterPro" id="IPR004968">
    <property type="entry name" value="DNA_primase/NTPase_C"/>
</dbReference>
<dbReference type="Gene3D" id="1.10.10.10">
    <property type="entry name" value="Winged helix-like DNA-binding domain superfamily/Winged helix DNA-binding domain"/>
    <property type="match status" value="1"/>
</dbReference>
<dbReference type="InterPro" id="IPR036390">
    <property type="entry name" value="WH_DNA-bd_sf"/>
</dbReference>
<dbReference type="Pfam" id="PF03288">
    <property type="entry name" value="Pox_D5"/>
    <property type="match status" value="1"/>
</dbReference>
<dbReference type="Pfam" id="PF08706">
    <property type="entry name" value="D5_N"/>
    <property type="match status" value="1"/>
</dbReference>
<dbReference type="EMBL" id="DAAYTU010000050">
    <property type="protein sequence ID" value="HAG5772914.1"/>
    <property type="molecule type" value="Genomic_DNA"/>
</dbReference>
<dbReference type="PROSITE" id="PS51206">
    <property type="entry name" value="SF3_HELICASE_1"/>
    <property type="match status" value="1"/>
</dbReference>
<evidence type="ECO:0000256" key="1">
    <source>
        <dbReference type="ARBA" id="ARBA00022741"/>
    </source>
</evidence>
<dbReference type="SUPFAM" id="SSF52540">
    <property type="entry name" value="P-loop containing nucleoside triphosphate hydrolases"/>
    <property type="match status" value="1"/>
</dbReference>
<keyword evidence="4" id="KW-0067">ATP-binding</keyword>
<organism evidence="5">
    <name type="scientific">Escherichia coli</name>
    <dbReference type="NCBI Taxonomy" id="562"/>
    <lineage>
        <taxon>Bacteria</taxon>
        <taxon>Pseudomonadati</taxon>
        <taxon>Pseudomonadota</taxon>
        <taxon>Gammaproteobacteria</taxon>
        <taxon>Enterobacterales</taxon>
        <taxon>Enterobacteriaceae</taxon>
        <taxon>Escherichia</taxon>
    </lineage>
</organism>
<dbReference type="InterPro" id="IPR051620">
    <property type="entry name" value="ORF904-like_C"/>
</dbReference>
<dbReference type="Pfam" id="PF19263">
    <property type="entry name" value="DUF5906"/>
    <property type="match status" value="1"/>
</dbReference>
<evidence type="ECO:0000256" key="4">
    <source>
        <dbReference type="ARBA" id="ARBA00022840"/>
    </source>
</evidence>
<reference evidence="5" key="1">
    <citation type="journal article" date="2018" name="Genome Biol.">
        <title>SKESA: strategic k-mer extension for scrupulous assemblies.</title>
        <authorList>
            <person name="Souvorov A."/>
            <person name="Agarwala R."/>
            <person name="Lipman D.J."/>
        </authorList>
    </citation>
    <scope>NUCLEOTIDE SEQUENCE [LARGE SCALE GENOMIC DNA]</scope>
    <source>
        <strain evidence="5">1839</strain>
    </source>
</reference>
<proteinExistence type="predicted"/>
<dbReference type="InterPro" id="IPR045455">
    <property type="entry name" value="NrS-1_pol-like_helicase"/>
</dbReference>
<dbReference type="AlphaFoldDB" id="A0A765TB58"/>
<gene>
    <name evidence="5" type="ORF">GGB84_004689</name>
</gene>
<dbReference type="InterPro" id="IPR014818">
    <property type="entry name" value="Phage/plasmid_primase_P4_C"/>
</dbReference>
<dbReference type="InterPro" id="IPR014015">
    <property type="entry name" value="Helicase_SF3_DNA-vir"/>
</dbReference>
<dbReference type="SMART" id="SM00885">
    <property type="entry name" value="D5_N"/>
    <property type="match status" value="1"/>
</dbReference>
<name>A0A765TB58_ECOLX</name>
<sequence>MKLAPNVKKQPRGIKHKDTEVIIFAGSDAWAHAKQWQEHDARMAGDNEPPVVLADEQLKEIGNLQIVPDGRTSARIFRAGQLDPVMVKAIGQKLAAASIQNANYYPDGMHSQKCENWREYLARERKNIDDGLIIRFPAKKKTEDSATPLALNQMGASQRGEVLLAHYGGELAINADSDTVHHYNGVVWEPVQDKELQRAMAQIFIDAEISYSQNAIKSAVDTMKLSLPVMGNTARNLIGFSNGVFDTRTGDFREHDKNDWLLIASELPFNPPAEGETLATHAPNFWKWLRRSVAENERKADRVLAALFMVLANRYDWQLFLEVTGPGGSGKSVMAEICTMLAGKANTVSASMKALEDARERALVVGFSLIIMPDMTRYAGDGAGIKAITGGDKVAIDPKHKAPYSTRIQAVVLAVNNNAMSFSDRSGGISRRRVIFNFSEVVPENERDPMLAEKIEGELAVVIRHLLTRFSDQDEAKRLLYEQQKSEEALVIKREGDSLVDFCGYLMASVMCDGLLVGNAEIVPFSPRRYLYHAYLAYMRAHGFGKPVTLTRFGKDMPGAMAEYGREYMKRKTKHGLRSNVTLTEESEDWMPSCVSVTNDDSKN</sequence>
<keyword evidence="1" id="KW-0547">Nucleotide-binding</keyword>
<reference evidence="5" key="2">
    <citation type="submission" date="2020-02" db="EMBL/GenBank/DDBJ databases">
        <authorList>
            <consortium name="NCBI Pathogen Detection Project"/>
        </authorList>
    </citation>
    <scope>NUCLEOTIDE SEQUENCE</scope>
    <source>
        <strain evidence="5">1839</strain>
    </source>
</reference>
<evidence type="ECO:0000256" key="2">
    <source>
        <dbReference type="ARBA" id="ARBA00022801"/>
    </source>
</evidence>
<dbReference type="Gene3D" id="3.40.50.300">
    <property type="entry name" value="P-loop containing nucleotide triphosphate hydrolases"/>
    <property type="match status" value="1"/>
</dbReference>
<evidence type="ECO:0000313" key="5">
    <source>
        <dbReference type="EMBL" id="HAG5772914.1"/>
    </source>
</evidence>
<accession>A0A765TB58</accession>